<dbReference type="KEGG" id="xyk:GT347_25490"/>
<dbReference type="AlphaFoldDB" id="A0A857JCV7"/>
<evidence type="ECO:0000259" key="1">
    <source>
        <dbReference type="Pfam" id="PF13649"/>
    </source>
</evidence>
<keyword evidence="2" id="KW-0808">Transferase</keyword>
<dbReference type="Pfam" id="PF13649">
    <property type="entry name" value="Methyltransf_25"/>
    <property type="match status" value="1"/>
</dbReference>
<dbReference type="GO" id="GO:0032259">
    <property type="term" value="P:methylation"/>
    <property type="evidence" value="ECO:0007669"/>
    <property type="project" value="UniProtKB-KW"/>
</dbReference>
<dbReference type="SUPFAM" id="SSF53335">
    <property type="entry name" value="S-adenosyl-L-methionine-dependent methyltransferases"/>
    <property type="match status" value="1"/>
</dbReference>
<reference evidence="2 3" key="1">
    <citation type="submission" date="2020-01" db="EMBL/GenBank/DDBJ databases">
        <title>Genome sequencing of strain KACC 21265.</title>
        <authorList>
            <person name="Heo J."/>
            <person name="Kim S.-J."/>
            <person name="Kim J.-S."/>
            <person name="Hong S.-B."/>
            <person name="Kwon S.-W."/>
        </authorList>
    </citation>
    <scope>NUCLEOTIDE SEQUENCE [LARGE SCALE GENOMIC DNA]</scope>
    <source>
        <strain evidence="2 3">KACC 21265</strain>
    </source>
</reference>
<feature type="domain" description="Methyltransferase" evidence="1">
    <location>
        <begin position="41"/>
        <end position="131"/>
    </location>
</feature>
<proteinExistence type="predicted"/>
<dbReference type="InterPro" id="IPR041698">
    <property type="entry name" value="Methyltransf_25"/>
</dbReference>
<name>A0A857JCV7_9BURK</name>
<organism evidence="2 3">
    <name type="scientific">Xylophilus rhododendri</name>
    <dbReference type="NCBI Taxonomy" id="2697032"/>
    <lineage>
        <taxon>Bacteria</taxon>
        <taxon>Pseudomonadati</taxon>
        <taxon>Pseudomonadota</taxon>
        <taxon>Betaproteobacteria</taxon>
        <taxon>Burkholderiales</taxon>
        <taxon>Xylophilus</taxon>
    </lineage>
</organism>
<protein>
    <submittedName>
        <fullName evidence="2">Methyltransferase domain-containing protein</fullName>
    </submittedName>
</protein>
<dbReference type="PANTHER" id="PTHR43464:SF23">
    <property type="entry name" value="JUVENILE HORMONE ACID O-METHYLTRANSFERASE"/>
    <property type="match status" value="1"/>
</dbReference>
<dbReference type="EMBL" id="CP047650">
    <property type="protein sequence ID" value="QHJ01044.1"/>
    <property type="molecule type" value="Genomic_DNA"/>
</dbReference>
<dbReference type="InterPro" id="IPR029063">
    <property type="entry name" value="SAM-dependent_MTases_sf"/>
</dbReference>
<keyword evidence="3" id="KW-1185">Reference proteome</keyword>
<keyword evidence="2" id="KW-0489">Methyltransferase</keyword>
<gene>
    <name evidence="2" type="ORF">GT347_25490</name>
</gene>
<dbReference type="Gene3D" id="3.40.50.150">
    <property type="entry name" value="Vaccinia Virus protein VP39"/>
    <property type="match status" value="1"/>
</dbReference>
<accession>A0A857JCV7</accession>
<dbReference type="PANTHER" id="PTHR43464">
    <property type="entry name" value="METHYLTRANSFERASE"/>
    <property type="match status" value="1"/>
</dbReference>
<dbReference type="Proteomes" id="UP000464787">
    <property type="component" value="Chromosome"/>
</dbReference>
<evidence type="ECO:0000313" key="2">
    <source>
        <dbReference type="EMBL" id="QHJ01044.1"/>
    </source>
</evidence>
<evidence type="ECO:0000313" key="3">
    <source>
        <dbReference type="Proteomes" id="UP000464787"/>
    </source>
</evidence>
<sequence length="209" mass="23700">MQDYYAARAHEYDRIYAKPERQSDLRRMESWLPQALAGRSVLELACGTGYWTQFYAPAARQVVALDSSPETLEIARTRVPPQVQLLTGDAYRPPQAATAFDGAFAGFWWSHIPLQRIPAFLERLHAVLQPGAKVVFMDNRFVAGSSTPLSERTPEGDTYQLRKLEDGSSHRVLKNFPTAEFLLATVEPNAAVASYHQWTYFWALEYSLK</sequence>
<dbReference type="GO" id="GO:0010420">
    <property type="term" value="F:polyprenyldihydroxybenzoate methyltransferase activity"/>
    <property type="evidence" value="ECO:0007669"/>
    <property type="project" value="TreeGrafter"/>
</dbReference>
<dbReference type="RefSeq" id="WP_160554853.1">
    <property type="nucleotide sequence ID" value="NZ_CP047650.1"/>
</dbReference>
<dbReference type="CDD" id="cd02440">
    <property type="entry name" value="AdoMet_MTases"/>
    <property type="match status" value="1"/>
</dbReference>